<dbReference type="InterPro" id="IPR000835">
    <property type="entry name" value="HTH_MarR-typ"/>
</dbReference>
<dbReference type="InterPro" id="IPR023187">
    <property type="entry name" value="Tscrpt_reg_MarR-type_CS"/>
</dbReference>
<keyword evidence="1" id="KW-0805">Transcription regulation</keyword>
<keyword evidence="2" id="KW-0238">DNA-binding</keyword>
<dbReference type="Gene3D" id="1.10.10.10">
    <property type="entry name" value="Winged helix-like DNA-binding domain superfamily/Winged helix DNA-binding domain"/>
    <property type="match status" value="1"/>
</dbReference>
<dbReference type="InterPro" id="IPR036390">
    <property type="entry name" value="WH_DNA-bd_sf"/>
</dbReference>
<sequence>MDEFEQMSLGMQLAMMTRGWRAAVDKAMEPLGLTQARWVALLHLSRLGEGTTQSCLAQHVGIELPSLMRTLDCLEKQDLITRHRCDNDRRARTIHFTDEGRVLMQAIQGRSHEVHQHLLQGFSADEVAILEGMIARIASNTVDITQGDTPGCCDKAEERSS</sequence>
<dbReference type="RefSeq" id="WP_250938025.1">
    <property type="nucleotide sequence ID" value="NZ_JAMLJK010000001.1"/>
</dbReference>
<dbReference type="AlphaFoldDB" id="A0AA41ZK09"/>
<feature type="domain" description="HTH marR-type" evidence="4">
    <location>
        <begin position="6"/>
        <end position="139"/>
    </location>
</feature>
<organism evidence="5 6">
    <name type="scientific">Larsenimonas rhizosphaerae</name>
    <dbReference type="NCBI Taxonomy" id="2944682"/>
    <lineage>
        <taxon>Bacteria</taxon>
        <taxon>Pseudomonadati</taxon>
        <taxon>Pseudomonadota</taxon>
        <taxon>Gammaproteobacteria</taxon>
        <taxon>Oceanospirillales</taxon>
        <taxon>Halomonadaceae</taxon>
        <taxon>Larsenimonas</taxon>
    </lineage>
</organism>
<gene>
    <name evidence="5" type="primary">slyA</name>
    <name evidence="5" type="ORF">OQ287_03525</name>
</gene>
<protein>
    <submittedName>
        <fullName evidence="5">Transcriptional regulator SlyA</fullName>
    </submittedName>
</protein>
<accession>A0AA41ZK09</accession>
<evidence type="ECO:0000256" key="3">
    <source>
        <dbReference type="ARBA" id="ARBA00023163"/>
    </source>
</evidence>
<dbReference type="PROSITE" id="PS01117">
    <property type="entry name" value="HTH_MARR_1"/>
    <property type="match status" value="1"/>
</dbReference>
<keyword evidence="6" id="KW-1185">Reference proteome</keyword>
<dbReference type="GO" id="GO:0003700">
    <property type="term" value="F:DNA-binding transcription factor activity"/>
    <property type="evidence" value="ECO:0007669"/>
    <property type="project" value="InterPro"/>
</dbReference>
<dbReference type="PANTHER" id="PTHR33164">
    <property type="entry name" value="TRANSCRIPTIONAL REGULATOR, MARR FAMILY"/>
    <property type="match status" value="1"/>
</dbReference>
<comment type="caution">
    <text evidence="5">The sequence shown here is derived from an EMBL/GenBank/DDBJ whole genome shotgun (WGS) entry which is preliminary data.</text>
</comment>
<evidence type="ECO:0000256" key="1">
    <source>
        <dbReference type="ARBA" id="ARBA00023015"/>
    </source>
</evidence>
<dbReference type="GO" id="GO:0003677">
    <property type="term" value="F:DNA binding"/>
    <property type="evidence" value="ECO:0007669"/>
    <property type="project" value="UniProtKB-KW"/>
</dbReference>
<dbReference type="GO" id="GO:0006950">
    <property type="term" value="P:response to stress"/>
    <property type="evidence" value="ECO:0007669"/>
    <property type="project" value="TreeGrafter"/>
</dbReference>
<dbReference type="PRINTS" id="PR00598">
    <property type="entry name" value="HTHMARR"/>
</dbReference>
<dbReference type="SUPFAM" id="SSF46785">
    <property type="entry name" value="Winged helix' DNA-binding domain"/>
    <property type="match status" value="1"/>
</dbReference>
<dbReference type="InterPro" id="IPR036388">
    <property type="entry name" value="WH-like_DNA-bd_sf"/>
</dbReference>
<evidence type="ECO:0000313" key="5">
    <source>
        <dbReference type="EMBL" id="MCX2523301.1"/>
    </source>
</evidence>
<dbReference type="NCBIfam" id="NF002926">
    <property type="entry name" value="PRK03573.1"/>
    <property type="match status" value="1"/>
</dbReference>
<dbReference type="Proteomes" id="UP001165678">
    <property type="component" value="Unassembled WGS sequence"/>
</dbReference>
<dbReference type="SMART" id="SM00347">
    <property type="entry name" value="HTH_MARR"/>
    <property type="match status" value="1"/>
</dbReference>
<dbReference type="InterPro" id="IPR039422">
    <property type="entry name" value="MarR/SlyA-like"/>
</dbReference>
<dbReference type="PROSITE" id="PS50995">
    <property type="entry name" value="HTH_MARR_2"/>
    <property type="match status" value="1"/>
</dbReference>
<dbReference type="EMBL" id="JAPIVE010000001">
    <property type="protein sequence ID" value="MCX2523301.1"/>
    <property type="molecule type" value="Genomic_DNA"/>
</dbReference>
<evidence type="ECO:0000313" key="6">
    <source>
        <dbReference type="Proteomes" id="UP001165678"/>
    </source>
</evidence>
<reference evidence="5" key="1">
    <citation type="submission" date="2022-11" db="EMBL/GenBank/DDBJ databases">
        <title>Larsenimonas rhizosphaerae sp. nov., isolated from a tidal mudflat.</title>
        <authorList>
            <person name="Lee S.D."/>
            <person name="Kim I.S."/>
        </authorList>
    </citation>
    <scope>NUCLEOTIDE SEQUENCE</scope>
    <source>
        <strain evidence="5">GH2-1</strain>
    </source>
</reference>
<keyword evidence="3" id="KW-0804">Transcription</keyword>
<dbReference type="Pfam" id="PF01047">
    <property type="entry name" value="MarR"/>
    <property type="match status" value="1"/>
</dbReference>
<proteinExistence type="predicted"/>
<evidence type="ECO:0000256" key="2">
    <source>
        <dbReference type="ARBA" id="ARBA00023125"/>
    </source>
</evidence>
<name>A0AA41ZK09_9GAMM</name>
<dbReference type="PANTHER" id="PTHR33164:SF64">
    <property type="entry name" value="TRANSCRIPTIONAL REGULATOR SLYA"/>
    <property type="match status" value="1"/>
</dbReference>
<evidence type="ECO:0000259" key="4">
    <source>
        <dbReference type="PROSITE" id="PS50995"/>
    </source>
</evidence>